<dbReference type="InParanoid" id="A0A6J2YWX1"/>
<feature type="region of interest" description="Disordered" evidence="1">
    <location>
        <begin position="118"/>
        <end position="137"/>
    </location>
</feature>
<evidence type="ECO:0000313" key="3">
    <source>
        <dbReference type="RefSeq" id="XP_030767350.1"/>
    </source>
</evidence>
<proteinExistence type="predicted"/>
<accession>A0A6J2YWX1</accession>
<gene>
    <name evidence="3" type="primary">LOC115891090</name>
</gene>
<dbReference type="RefSeq" id="XP_030767350.1">
    <property type="nucleotide sequence ID" value="XM_030911490.1"/>
</dbReference>
<protein>
    <submittedName>
        <fullName evidence="3">Uncharacterized protein LOC115891090</fullName>
    </submittedName>
</protein>
<evidence type="ECO:0000313" key="2">
    <source>
        <dbReference type="Proteomes" id="UP000504635"/>
    </source>
</evidence>
<sequence length="137" mass="15464">MWLDTKLNFADHINKTITKAEKTVTALALVMPNVGGARASKRRVLASVVHSQLLYAAPVWHKVTNGRNLMQRLRRIQRIMSIRVCSTYKTVSGDAIGVIAEIAPIDLLIQERYDRYHGMDKKSGKDKTSQTVAREME</sequence>
<evidence type="ECO:0000256" key="1">
    <source>
        <dbReference type="SAM" id="MobiDB-lite"/>
    </source>
</evidence>
<name>A0A6J2YWX1_SITOR</name>
<dbReference type="OrthoDB" id="6780105at2759"/>
<organism evidence="2 3">
    <name type="scientific">Sitophilus oryzae</name>
    <name type="common">Rice weevil</name>
    <name type="synonym">Curculio oryzae</name>
    <dbReference type="NCBI Taxonomy" id="7048"/>
    <lineage>
        <taxon>Eukaryota</taxon>
        <taxon>Metazoa</taxon>
        <taxon>Ecdysozoa</taxon>
        <taxon>Arthropoda</taxon>
        <taxon>Hexapoda</taxon>
        <taxon>Insecta</taxon>
        <taxon>Pterygota</taxon>
        <taxon>Neoptera</taxon>
        <taxon>Endopterygota</taxon>
        <taxon>Coleoptera</taxon>
        <taxon>Polyphaga</taxon>
        <taxon>Cucujiformia</taxon>
        <taxon>Curculionidae</taxon>
        <taxon>Dryophthorinae</taxon>
        <taxon>Sitophilus</taxon>
    </lineage>
</organism>
<dbReference type="GeneID" id="115891090"/>
<dbReference type="KEGG" id="soy:115891090"/>
<keyword evidence="2" id="KW-1185">Reference proteome</keyword>
<dbReference type="Proteomes" id="UP000504635">
    <property type="component" value="Unplaced"/>
</dbReference>
<reference evidence="3" key="1">
    <citation type="submission" date="2025-08" db="UniProtKB">
        <authorList>
            <consortium name="RefSeq"/>
        </authorList>
    </citation>
    <scope>IDENTIFICATION</scope>
    <source>
        <tissue evidence="3">Gonads</tissue>
    </source>
</reference>
<dbReference type="AlphaFoldDB" id="A0A6J2YWX1"/>